<organism evidence="1 2">
    <name type="scientific">Panicum virgatum</name>
    <name type="common">Blackwell switchgrass</name>
    <dbReference type="NCBI Taxonomy" id="38727"/>
    <lineage>
        <taxon>Eukaryota</taxon>
        <taxon>Viridiplantae</taxon>
        <taxon>Streptophyta</taxon>
        <taxon>Embryophyta</taxon>
        <taxon>Tracheophyta</taxon>
        <taxon>Spermatophyta</taxon>
        <taxon>Magnoliopsida</taxon>
        <taxon>Liliopsida</taxon>
        <taxon>Poales</taxon>
        <taxon>Poaceae</taxon>
        <taxon>PACMAD clade</taxon>
        <taxon>Panicoideae</taxon>
        <taxon>Panicodae</taxon>
        <taxon>Paniceae</taxon>
        <taxon>Panicinae</taxon>
        <taxon>Panicum</taxon>
        <taxon>Panicum sect. Hiantes</taxon>
    </lineage>
</organism>
<keyword evidence="2" id="KW-1185">Reference proteome</keyword>
<dbReference type="Proteomes" id="UP000823388">
    <property type="component" value="Chromosome 2N"/>
</dbReference>
<protein>
    <submittedName>
        <fullName evidence="1">Uncharacterized protein</fullName>
    </submittedName>
</protein>
<gene>
    <name evidence="1" type="ORF">PVAP13_2NG123400</name>
</gene>
<accession>A0A8T0V7Q3</accession>
<name>A0A8T0V7Q3_PANVG</name>
<evidence type="ECO:0000313" key="1">
    <source>
        <dbReference type="EMBL" id="KAG2632761.1"/>
    </source>
</evidence>
<dbReference type="AlphaFoldDB" id="A0A8T0V7Q3"/>
<proteinExistence type="predicted"/>
<dbReference type="EMBL" id="CM029040">
    <property type="protein sequence ID" value="KAG2632761.1"/>
    <property type="molecule type" value="Genomic_DNA"/>
</dbReference>
<evidence type="ECO:0000313" key="2">
    <source>
        <dbReference type="Proteomes" id="UP000823388"/>
    </source>
</evidence>
<sequence>MMLVPELAVISLLQSNEIRALPLMENKHSLSMYCIAPHVLIRFDSNCGVRSTSILGWNSISETFQRSFHLNGMLEHRIVVEYECARSMNGPVLIYHLI</sequence>
<comment type="caution">
    <text evidence="1">The sequence shown here is derived from an EMBL/GenBank/DDBJ whole genome shotgun (WGS) entry which is preliminary data.</text>
</comment>
<reference evidence="1" key="1">
    <citation type="submission" date="2020-05" db="EMBL/GenBank/DDBJ databases">
        <title>WGS assembly of Panicum virgatum.</title>
        <authorList>
            <person name="Lovell J.T."/>
            <person name="Jenkins J."/>
            <person name="Shu S."/>
            <person name="Juenger T.E."/>
            <person name="Schmutz J."/>
        </authorList>
    </citation>
    <scope>NUCLEOTIDE SEQUENCE</scope>
    <source>
        <strain evidence="1">AP13</strain>
    </source>
</reference>